<name>A0A9D1NDF5_9FIRM</name>
<sequence>MSPDLYKTLLKKAVGYSVKETVTEYVVEEDGTRRAVREKTQKKYVPPDIAALKTYLELVESKQRGELSAMSDEALEAERLRLLKELEAISHSS</sequence>
<evidence type="ECO:0000313" key="1">
    <source>
        <dbReference type="EMBL" id="HIV00483.1"/>
    </source>
</evidence>
<reference evidence="1" key="1">
    <citation type="submission" date="2020-10" db="EMBL/GenBank/DDBJ databases">
        <authorList>
            <person name="Gilroy R."/>
        </authorList>
    </citation>
    <scope>NUCLEOTIDE SEQUENCE</scope>
    <source>
        <strain evidence="1">23406</strain>
    </source>
</reference>
<evidence type="ECO:0000313" key="2">
    <source>
        <dbReference type="Proteomes" id="UP000886891"/>
    </source>
</evidence>
<comment type="caution">
    <text evidence="1">The sequence shown here is derived from an EMBL/GenBank/DDBJ whole genome shotgun (WGS) entry which is preliminary data.</text>
</comment>
<gene>
    <name evidence="1" type="ORF">IAB14_05160</name>
</gene>
<dbReference type="Proteomes" id="UP000886891">
    <property type="component" value="Unassembled WGS sequence"/>
</dbReference>
<protein>
    <submittedName>
        <fullName evidence="1">Uncharacterized protein</fullName>
    </submittedName>
</protein>
<dbReference type="AlphaFoldDB" id="A0A9D1NDF5"/>
<organism evidence="1 2">
    <name type="scientific">Candidatus Stercoripulliclostridium merdipullorum</name>
    <dbReference type="NCBI Taxonomy" id="2840952"/>
    <lineage>
        <taxon>Bacteria</taxon>
        <taxon>Bacillati</taxon>
        <taxon>Bacillota</taxon>
        <taxon>Clostridia</taxon>
        <taxon>Eubacteriales</taxon>
        <taxon>Candidatus Stercoripulliclostridium</taxon>
    </lineage>
</organism>
<accession>A0A9D1NDF5</accession>
<reference evidence="1" key="2">
    <citation type="journal article" date="2021" name="PeerJ">
        <title>Extensive microbial diversity within the chicken gut microbiome revealed by metagenomics and culture.</title>
        <authorList>
            <person name="Gilroy R."/>
            <person name="Ravi A."/>
            <person name="Getino M."/>
            <person name="Pursley I."/>
            <person name="Horton D.L."/>
            <person name="Alikhan N.F."/>
            <person name="Baker D."/>
            <person name="Gharbi K."/>
            <person name="Hall N."/>
            <person name="Watson M."/>
            <person name="Adriaenssens E.M."/>
            <person name="Foster-Nyarko E."/>
            <person name="Jarju S."/>
            <person name="Secka A."/>
            <person name="Antonio M."/>
            <person name="Oren A."/>
            <person name="Chaudhuri R.R."/>
            <person name="La Ragione R."/>
            <person name="Hildebrand F."/>
            <person name="Pallen M.J."/>
        </authorList>
    </citation>
    <scope>NUCLEOTIDE SEQUENCE</scope>
    <source>
        <strain evidence="1">23406</strain>
    </source>
</reference>
<proteinExistence type="predicted"/>
<dbReference type="EMBL" id="DVOH01000038">
    <property type="protein sequence ID" value="HIV00483.1"/>
    <property type="molecule type" value="Genomic_DNA"/>
</dbReference>